<proteinExistence type="predicted"/>
<sequence>MRATIIRQLDLPNLPSASGVEILGETVYVIGDDSPYLYRFGVAELRPGQTVTLFDTAHFSAGRIPKALKPDLECLTALTDTRTGETGLLVFGSGATAAREGGFWVPVGGRPSGATVYPVALGPLYTRLRELLPAGITLNLEAIAASPTELLLFQRTVGAAAGNFIFRLPLPATLDYLHHRTPQLPPVQAQHFSLPHIEGKPAGFSGASFHAGKLFVTASVEDTLDAVLDGAVLGSFVGVLNPDTPAASLASFALLQLPDGKPYRGKVESVAVRRTLGTNHYELLLVTDDDQGGSTAVLVEVRL</sequence>
<reference evidence="1 2" key="1">
    <citation type="submission" date="2020-09" db="EMBL/GenBank/DDBJ databases">
        <authorList>
            <person name="Kim M.K."/>
        </authorList>
    </citation>
    <scope>NUCLEOTIDE SEQUENCE [LARGE SCALE GENOMIC DNA]</scope>
    <source>
        <strain evidence="1 2">BT646</strain>
    </source>
</reference>
<evidence type="ECO:0000313" key="1">
    <source>
        <dbReference type="EMBL" id="MBD2715455.1"/>
    </source>
</evidence>
<dbReference type="RefSeq" id="WP_190784459.1">
    <property type="nucleotide sequence ID" value="NZ_JACWZZ010000002.1"/>
</dbReference>
<gene>
    <name evidence="1" type="ORF">IC231_10445</name>
</gene>
<protein>
    <submittedName>
        <fullName evidence="1">Uncharacterized protein</fullName>
    </submittedName>
</protein>
<organism evidence="1 2">
    <name type="scientific">Hymenobacter duratus</name>
    <dbReference type="NCBI Taxonomy" id="2771356"/>
    <lineage>
        <taxon>Bacteria</taxon>
        <taxon>Pseudomonadati</taxon>
        <taxon>Bacteroidota</taxon>
        <taxon>Cytophagia</taxon>
        <taxon>Cytophagales</taxon>
        <taxon>Hymenobacteraceae</taxon>
        <taxon>Hymenobacter</taxon>
    </lineage>
</organism>
<accession>A0ABR8JF09</accession>
<dbReference type="EMBL" id="JACWZZ010000002">
    <property type="protein sequence ID" value="MBD2715455.1"/>
    <property type="molecule type" value="Genomic_DNA"/>
</dbReference>
<keyword evidence="2" id="KW-1185">Reference proteome</keyword>
<dbReference type="Pfam" id="PF22000">
    <property type="entry name" value="DUF6929"/>
    <property type="match status" value="1"/>
</dbReference>
<name>A0ABR8JF09_9BACT</name>
<dbReference type="Proteomes" id="UP000642468">
    <property type="component" value="Unassembled WGS sequence"/>
</dbReference>
<dbReference type="InterPro" id="IPR053851">
    <property type="entry name" value="DUF6929"/>
</dbReference>
<comment type="caution">
    <text evidence="1">The sequence shown here is derived from an EMBL/GenBank/DDBJ whole genome shotgun (WGS) entry which is preliminary data.</text>
</comment>
<evidence type="ECO:0000313" key="2">
    <source>
        <dbReference type="Proteomes" id="UP000642468"/>
    </source>
</evidence>